<evidence type="ECO:0000256" key="5">
    <source>
        <dbReference type="ARBA" id="ARBA00022801"/>
    </source>
</evidence>
<dbReference type="NCBIfam" id="NF041029">
    <property type="entry name" value="Mre11_Pyroc"/>
    <property type="match status" value="1"/>
</dbReference>
<keyword evidence="2 9" id="KW-0479">Metal-binding</keyword>
<dbReference type="InterPro" id="IPR054745">
    <property type="entry name" value="Mre11_thermococcales"/>
</dbReference>
<organism evidence="13 14">
    <name type="scientific">Thermococcus peptonophilus</name>
    <dbReference type="NCBI Taxonomy" id="53952"/>
    <lineage>
        <taxon>Archaea</taxon>
        <taxon>Methanobacteriati</taxon>
        <taxon>Methanobacteriota</taxon>
        <taxon>Thermococci</taxon>
        <taxon>Thermococcales</taxon>
        <taxon>Thermococcaceae</taxon>
        <taxon>Thermococcus</taxon>
    </lineage>
</organism>
<dbReference type="Gene3D" id="3.60.21.10">
    <property type="match status" value="1"/>
</dbReference>
<keyword evidence="6 9" id="KW-0269">Exonuclease</keyword>
<dbReference type="AlphaFoldDB" id="A0A142CUJ4"/>
<dbReference type="InterPro" id="IPR029052">
    <property type="entry name" value="Metallo-depent_PP-like"/>
</dbReference>
<evidence type="ECO:0000256" key="8">
    <source>
        <dbReference type="ARBA" id="ARBA00023211"/>
    </source>
</evidence>
<evidence type="ECO:0000256" key="2">
    <source>
        <dbReference type="ARBA" id="ARBA00022723"/>
    </source>
</evidence>
<comment type="cofactor">
    <cofactor evidence="9">
        <name>Mn(2+)</name>
        <dbReference type="ChEBI" id="CHEBI:29035"/>
    </cofactor>
    <text evidence="9">Binds 2 manganese ions per subunit.</text>
</comment>
<evidence type="ECO:0000259" key="11">
    <source>
        <dbReference type="Pfam" id="PF00149"/>
    </source>
</evidence>
<feature type="region of interest" description="Disordered" evidence="10">
    <location>
        <begin position="394"/>
        <end position="460"/>
    </location>
</feature>
<dbReference type="PANTHER" id="PTHR30337:SF0">
    <property type="entry name" value="NUCLEASE SBCCD SUBUNIT D"/>
    <property type="match status" value="1"/>
</dbReference>
<dbReference type="Proteomes" id="UP000073604">
    <property type="component" value="Chromosome"/>
</dbReference>
<evidence type="ECO:0000313" key="13">
    <source>
        <dbReference type="EMBL" id="AMQ18446.1"/>
    </source>
</evidence>
<dbReference type="InterPro" id="IPR050535">
    <property type="entry name" value="DNA_Repair-Maintenance_Comp"/>
</dbReference>
<dbReference type="GO" id="GO:0030145">
    <property type="term" value="F:manganese ion binding"/>
    <property type="evidence" value="ECO:0007669"/>
    <property type="project" value="UniProtKB-UniRule"/>
</dbReference>
<keyword evidence="3 9" id="KW-0255">Endonuclease</keyword>
<dbReference type="InterPro" id="IPR004843">
    <property type="entry name" value="Calcineurin-like_PHP"/>
</dbReference>
<dbReference type="SUPFAM" id="SSF56300">
    <property type="entry name" value="Metallo-dependent phosphatases"/>
    <property type="match status" value="1"/>
</dbReference>
<proteinExistence type="inferred from homology"/>
<feature type="binding site" evidence="9">
    <location>
        <position position="216"/>
    </location>
    <ligand>
        <name>Mn(2+)</name>
        <dbReference type="ChEBI" id="CHEBI:29035"/>
        <label>1</label>
    </ligand>
</feature>
<dbReference type="InterPro" id="IPR041796">
    <property type="entry name" value="Mre11_N"/>
</dbReference>
<keyword evidence="8 9" id="KW-0464">Manganese</keyword>
<feature type="binding site" evidence="9">
    <location>
        <position position="174"/>
    </location>
    <ligand>
        <name>Mn(2+)</name>
        <dbReference type="ChEBI" id="CHEBI:29035"/>
        <label>2</label>
    </ligand>
</feature>
<evidence type="ECO:0000256" key="1">
    <source>
        <dbReference type="ARBA" id="ARBA00022722"/>
    </source>
</evidence>
<evidence type="ECO:0000256" key="9">
    <source>
        <dbReference type="HAMAP-Rule" id="MF_02044"/>
    </source>
</evidence>
<dbReference type="RefSeq" id="WP_062388398.1">
    <property type="nucleotide sequence ID" value="NZ_CP014750.1"/>
</dbReference>
<gene>
    <name evidence="9" type="primary">mre11</name>
    <name evidence="13" type="ORF">A0127_04300</name>
</gene>
<feature type="binding site" evidence="9">
    <location>
        <position position="214"/>
    </location>
    <ligand>
        <name>Mn(2+)</name>
        <dbReference type="ChEBI" id="CHEBI:29035"/>
        <label>2</label>
    </ligand>
</feature>
<dbReference type="GeneID" id="27139740"/>
<evidence type="ECO:0000256" key="7">
    <source>
        <dbReference type="ARBA" id="ARBA00023204"/>
    </source>
</evidence>
<keyword evidence="1 9" id="KW-0540">Nuclease</keyword>
<comment type="subunit">
    <text evidence="9">Homodimer. Forms a heterotetramer composed of two Mre11 subunits and two Rad50 subunits.</text>
</comment>
<dbReference type="Pfam" id="PF00149">
    <property type="entry name" value="Metallophos"/>
    <property type="match status" value="1"/>
</dbReference>
<dbReference type="InterPro" id="IPR032885">
    <property type="entry name" value="Mre11_archaea-type"/>
</dbReference>
<dbReference type="GO" id="GO:0000729">
    <property type="term" value="P:DNA double-strand break processing"/>
    <property type="evidence" value="ECO:0007669"/>
    <property type="project" value="InterPro"/>
</dbReference>
<reference evidence="14" key="1">
    <citation type="submission" date="2016-03" db="EMBL/GenBank/DDBJ databases">
        <authorList>
            <person name="Oger P.M."/>
        </authorList>
    </citation>
    <scope>NUCLEOTIDE SEQUENCE [LARGE SCALE GENOMIC DNA]</scope>
    <source>
        <strain evidence="14">OG-1</strain>
    </source>
</reference>
<feature type="domain" description="DNA double-strand break repair protein Mre11 second" evidence="12">
    <location>
        <begin position="280"/>
        <end position="338"/>
    </location>
</feature>
<dbReference type="GO" id="GO:0004519">
    <property type="term" value="F:endonuclease activity"/>
    <property type="evidence" value="ECO:0007669"/>
    <property type="project" value="UniProtKB-UniRule"/>
</dbReference>
<comment type="activity regulation">
    <text evidence="9">Nuclease activity is regulated by Rad50.</text>
</comment>
<dbReference type="EMBL" id="CP014750">
    <property type="protein sequence ID" value="AMQ18446.1"/>
    <property type="molecule type" value="Genomic_DNA"/>
</dbReference>
<sequence length="460" mass="53447">MKFAHIADVHLGFEQYRLPYRADEFAEAFRRAIEIAVEKKVDFILIAGDLFHSSRPSPETLKQAMEMLSLPKEKGIPVFGIEGNHDRTQRRVSAYHLLEKLGLLYLIGLREEKVESEHQTSEKTERGWLVKGVFEKGNKSVEIHGMKYMSAAWLEKNPPKEIFRPEGDSILMLHQGVRELVEEMMGKLPESQRDYYELRLGDLPKGYLYYALGHIHRAFLTSYDIGKLAYPGSLQRWDFGDYELRYRWDGNTFKPTAGNPKGFYIVEDWEPRFIELKVRPFIDINIKADEETAKRELKRLSTKIPEEAFVRLDIRWEKPYDVSKLTELIKARYVYVRTRFERKLTGRTPTGEVPKPEEYFIPVELKAINLTGEKAIESIEEVVELFLGEGWDEKLPKKSEEPERKEDAPAKKEGSPGKEKGPKTQGKEQREKKERKDSEKKVIKRPSKGSNLLDWLGGGR</sequence>
<dbReference type="EC" id="3.1.-.-" evidence="9"/>
<dbReference type="OrthoDB" id="11638at2157"/>
<accession>A0A142CUJ4</accession>
<evidence type="ECO:0000256" key="3">
    <source>
        <dbReference type="ARBA" id="ARBA00022759"/>
    </source>
</evidence>
<feature type="binding site" evidence="9">
    <location>
        <position position="49"/>
    </location>
    <ligand>
        <name>Mn(2+)</name>
        <dbReference type="ChEBI" id="CHEBI:29035"/>
        <label>2</label>
    </ligand>
</feature>
<dbReference type="PANTHER" id="PTHR30337">
    <property type="entry name" value="COMPONENT OF ATP-DEPENDENT DSDNA EXONUCLEASE"/>
    <property type="match status" value="1"/>
</dbReference>
<evidence type="ECO:0000256" key="10">
    <source>
        <dbReference type="SAM" id="MobiDB-lite"/>
    </source>
</evidence>
<dbReference type="KEGG" id="tpep:A0127_04300"/>
<dbReference type="Pfam" id="PF22411">
    <property type="entry name" value="Mre11_2nd"/>
    <property type="match status" value="1"/>
</dbReference>
<dbReference type="InterPro" id="IPR054741">
    <property type="entry name" value="Mre11_dom"/>
</dbReference>
<feature type="binding site" evidence="9">
    <location>
        <position position="8"/>
    </location>
    <ligand>
        <name>Mn(2+)</name>
        <dbReference type="ChEBI" id="CHEBI:29035"/>
        <label>1</label>
    </ligand>
</feature>
<dbReference type="GO" id="GO:0000403">
    <property type="term" value="F:Y-form DNA binding"/>
    <property type="evidence" value="ECO:0007669"/>
    <property type="project" value="UniProtKB-UniRule"/>
</dbReference>
<keyword evidence="4 9" id="KW-0227">DNA damage</keyword>
<dbReference type="GO" id="GO:0008408">
    <property type="term" value="F:3'-5' exonuclease activity"/>
    <property type="evidence" value="ECO:0007669"/>
    <property type="project" value="UniProtKB-UniRule"/>
</dbReference>
<dbReference type="STRING" id="53952.A0127_04300"/>
<feature type="domain" description="Calcineurin-like phosphoesterase" evidence="11">
    <location>
        <begin position="1"/>
        <end position="217"/>
    </location>
</feature>
<feature type="binding site" evidence="9">
    <location>
        <position position="49"/>
    </location>
    <ligand>
        <name>Mn(2+)</name>
        <dbReference type="ChEBI" id="CHEBI:29035"/>
        <label>1</label>
    </ligand>
</feature>
<comment type="similarity">
    <text evidence="9">Belongs to the MRE11/RAD32 family.</text>
</comment>
<dbReference type="CDD" id="cd00840">
    <property type="entry name" value="MPP_Mre11_N"/>
    <property type="match status" value="1"/>
</dbReference>
<comment type="function">
    <text evidence="9">Part of the Rad50/Mre11 complex, which is involved in the early steps of DNA double-strand break (DSB) repair. The complex may facilitate opening of the processed DNA ends to aid in the recruitment of HerA and NurA. Mre11 binds to DSB ends and has both double-stranded 3'-5' exonuclease activity and single-stranded endonuclease activity.</text>
</comment>
<dbReference type="HAMAP" id="MF_02044">
    <property type="entry name" value="Mre11"/>
    <property type="match status" value="1"/>
</dbReference>
<evidence type="ECO:0000313" key="14">
    <source>
        <dbReference type="Proteomes" id="UP000073604"/>
    </source>
</evidence>
<feature type="binding site" evidence="9">
    <location>
        <position position="84"/>
    </location>
    <ligand>
        <name>Mn(2+)</name>
        <dbReference type="ChEBI" id="CHEBI:29035"/>
        <label>2</label>
    </ligand>
</feature>
<feature type="compositionally biased region" description="Basic and acidic residues" evidence="10">
    <location>
        <begin position="394"/>
        <end position="441"/>
    </location>
</feature>
<name>A0A142CUJ4_9EURY</name>
<protein>
    <recommendedName>
        <fullName evidence="9">DNA double-strand break repair protein Mre11</fullName>
        <ecNumber evidence="9">3.1.-.-</ecNumber>
    </recommendedName>
</protein>
<keyword evidence="5 9" id="KW-0378">Hydrolase</keyword>
<evidence type="ECO:0000256" key="4">
    <source>
        <dbReference type="ARBA" id="ARBA00022763"/>
    </source>
</evidence>
<feature type="binding site" evidence="9">
    <location>
        <position position="10"/>
    </location>
    <ligand>
        <name>Mn(2+)</name>
        <dbReference type="ChEBI" id="CHEBI:29035"/>
        <label>1</label>
    </ligand>
</feature>
<evidence type="ECO:0000259" key="12">
    <source>
        <dbReference type="Pfam" id="PF22411"/>
    </source>
</evidence>
<evidence type="ECO:0000256" key="6">
    <source>
        <dbReference type="ARBA" id="ARBA00022839"/>
    </source>
</evidence>
<dbReference type="GO" id="GO:0045027">
    <property type="term" value="F:DNA end binding"/>
    <property type="evidence" value="ECO:0007669"/>
    <property type="project" value="UniProtKB-UniRule"/>
</dbReference>
<dbReference type="Gene3D" id="3.30.110.80">
    <property type="entry name" value="DNA double-strand break repair nuclease"/>
    <property type="match status" value="1"/>
</dbReference>
<keyword evidence="14" id="KW-1185">Reference proteome</keyword>
<keyword evidence="7 9" id="KW-0234">DNA repair</keyword>
<feature type="active site" description="Proton donor" evidence="9">
    <location>
        <position position="85"/>
    </location>
</feature>